<dbReference type="EMBL" id="BKAJ01000041">
    <property type="protein sequence ID" value="GEP55625.1"/>
    <property type="molecule type" value="Genomic_DNA"/>
</dbReference>
<dbReference type="Proteomes" id="UP000321058">
    <property type="component" value="Unassembled WGS sequence"/>
</dbReference>
<accession>A0A512N9G6</accession>
<protein>
    <submittedName>
        <fullName evidence="1">Uncharacterized protein</fullName>
    </submittedName>
</protein>
<organism evidence="1 2">
    <name type="scientific">Reyranella soli</name>
    <dbReference type="NCBI Taxonomy" id="1230389"/>
    <lineage>
        <taxon>Bacteria</taxon>
        <taxon>Pseudomonadati</taxon>
        <taxon>Pseudomonadota</taxon>
        <taxon>Alphaproteobacteria</taxon>
        <taxon>Hyphomicrobiales</taxon>
        <taxon>Reyranellaceae</taxon>
        <taxon>Reyranella</taxon>
    </lineage>
</organism>
<name>A0A512N9G6_9HYPH</name>
<dbReference type="AlphaFoldDB" id="A0A512N9G6"/>
<gene>
    <name evidence="1" type="ORF">RSO01_27910</name>
</gene>
<sequence length="117" mass="12657">MARGPRAVDVPGFSSPRLYDYIIRDPVTGLCYGVEVKTTIMSTIRLDRQQVMKDAVVVAKGAKVRALDNVELSGVSYSVYCFGCEAFDVRSAVLLSILQNAGVPVVPGILPGDIRRP</sequence>
<evidence type="ECO:0000313" key="2">
    <source>
        <dbReference type="Proteomes" id="UP000321058"/>
    </source>
</evidence>
<reference evidence="1 2" key="1">
    <citation type="submission" date="2019-07" db="EMBL/GenBank/DDBJ databases">
        <title>Whole genome shotgun sequence of Reyranella soli NBRC 108950.</title>
        <authorList>
            <person name="Hosoyama A."/>
            <person name="Uohara A."/>
            <person name="Ohji S."/>
            <person name="Ichikawa N."/>
        </authorList>
    </citation>
    <scope>NUCLEOTIDE SEQUENCE [LARGE SCALE GENOMIC DNA]</scope>
    <source>
        <strain evidence="1 2">NBRC 108950</strain>
    </source>
</reference>
<keyword evidence="2" id="KW-1185">Reference proteome</keyword>
<evidence type="ECO:0000313" key="1">
    <source>
        <dbReference type="EMBL" id="GEP55625.1"/>
    </source>
</evidence>
<proteinExistence type="predicted"/>
<comment type="caution">
    <text evidence="1">The sequence shown here is derived from an EMBL/GenBank/DDBJ whole genome shotgun (WGS) entry which is preliminary data.</text>
</comment>